<reference evidence="1 2" key="1">
    <citation type="journal article" name="Sci. Rep.">
        <title>Telomere-to-telomere assembled and centromere annotated genomes of the two main subspecies of the button mushroom Agaricus bisporus reveal especially polymorphic chromosome ends.</title>
        <authorList>
            <person name="Sonnenberg A.S.M."/>
            <person name="Sedaghat-Telgerd N."/>
            <person name="Lavrijssen B."/>
            <person name="Ohm R.A."/>
            <person name="Hendrickx P.M."/>
            <person name="Scholtmeijer K."/>
            <person name="Baars J.J.P."/>
            <person name="van Peer A."/>
        </authorList>
    </citation>
    <scope>NUCLEOTIDE SEQUENCE [LARGE SCALE GENOMIC DNA]</scope>
    <source>
        <strain evidence="1 2">H119_p4</strain>
    </source>
</reference>
<name>A0A8H7F0C8_AGABI</name>
<accession>A0A8H7F0C8</accession>
<protein>
    <submittedName>
        <fullName evidence="1">Uncharacterized protein</fullName>
    </submittedName>
</protein>
<dbReference type="AlphaFoldDB" id="A0A8H7F0C8"/>
<dbReference type="EMBL" id="JABXXO010000009">
    <property type="protein sequence ID" value="KAF7770916.1"/>
    <property type="molecule type" value="Genomic_DNA"/>
</dbReference>
<comment type="caution">
    <text evidence="1">The sequence shown here is derived from an EMBL/GenBank/DDBJ whole genome shotgun (WGS) entry which is preliminary data.</text>
</comment>
<dbReference type="Proteomes" id="UP000629468">
    <property type="component" value="Unassembled WGS sequence"/>
</dbReference>
<sequence>MNQRLRPNQLQRQLNWLRATHHTDHLPSPAALFPFLPSATLSHPHTVLQPPSTSLRSSRCFPRFFPPSSASFPLVRASATQLPAPSAYFKLKTKYCLMETDSFVAGSTETAIRSEIHLAR</sequence>
<evidence type="ECO:0000313" key="1">
    <source>
        <dbReference type="EMBL" id="KAF7770916.1"/>
    </source>
</evidence>
<proteinExistence type="predicted"/>
<organism evidence="1 2">
    <name type="scientific">Agaricus bisporus var. burnettii</name>
    <dbReference type="NCBI Taxonomy" id="192524"/>
    <lineage>
        <taxon>Eukaryota</taxon>
        <taxon>Fungi</taxon>
        <taxon>Dikarya</taxon>
        <taxon>Basidiomycota</taxon>
        <taxon>Agaricomycotina</taxon>
        <taxon>Agaricomycetes</taxon>
        <taxon>Agaricomycetidae</taxon>
        <taxon>Agaricales</taxon>
        <taxon>Agaricineae</taxon>
        <taxon>Agaricaceae</taxon>
        <taxon>Agaricus</taxon>
    </lineage>
</organism>
<gene>
    <name evidence="1" type="ORF">Agabi119p4_6890</name>
</gene>
<evidence type="ECO:0000313" key="2">
    <source>
        <dbReference type="Proteomes" id="UP000629468"/>
    </source>
</evidence>